<proteinExistence type="inferred from homology"/>
<dbReference type="RefSeq" id="WP_127700561.1">
    <property type="nucleotide sequence ID" value="NZ_SACS01000023.1"/>
</dbReference>
<protein>
    <recommendedName>
        <fullName evidence="3">Der GTPase-activating protein YihI</fullName>
    </recommendedName>
</protein>
<dbReference type="GO" id="GO:0005096">
    <property type="term" value="F:GTPase activator activity"/>
    <property type="evidence" value="ECO:0007669"/>
    <property type="project" value="UniProtKB-KW"/>
</dbReference>
<dbReference type="OrthoDB" id="5677577at2"/>
<organism evidence="5 6">
    <name type="scientific">Rheinheimera riviphila</name>
    <dbReference type="NCBI Taxonomy" id="1834037"/>
    <lineage>
        <taxon>Bacteria</taxon>
        <taxon>Pseudomonadati</taxon>
        <taxon>Pseudomonadota</taxon>
        <taxon>Gammaproteobacteria</taxon>
        <taxon>Chromatiales</taxon>
        <taxon>Chromatiaceae</taxon>
        <taxon>Rheinheimera</taxon>
    </lineage>
</organism>
<evidence type="ECO:0000256" key="4">
    <source>
        <dbReference type="SAM" id="MobiDB-lite"/>
    </source>
</evidence>
<accession>A0A437QFK8</accession>
<reference evidence="5 6" key="1">
    <citation type="submission" date="2019-01" db="EMBL/GenBank/DDBJ databases">
        <authorList>
            <person name="Chen W.-M."/>
        </authorList>
    </citation>
    <scope>NUCLEOTIDE SEQUENCE [LARGE SCALE GENOMIC DNA]</scope>
    <source>
        <strain evidence="5 6">KYPC3</strain>
    </source>
</reference>
<dbReference type="AlphaFoldDB" id="A0A437QFK8"/>
<dbReference type="HAMAP" id="MF_01058">
    <property type="entry name" value="GAP_YihI"/>
    <property type="match status" value="1"/>
</dbReference>
<sequence>MTRKKKARTSGQLGIRHKPTAEARQERERPVESKKKGAGLKSGSRNAVHADKTTDSSNKNKDPRHGSKTPIPLVVTVAEKKLLAPQTTPKALLAKAKPVEIPPQVELEQLEQDEKLQELLERMEQGETLTGKDAKYFNAKTARHSELLTLLGLDVADDEEDEQEEELDELSKLQQVDWRKDLLGE</sequence>
<keyword evidence="6" id="KW-1185">Reference proteome</keyword>
<dbReference type="EMBL" id="SACS01000023">
    <property type="protein sequence ID" value="RVU33327.1"/>
    <property type="molecule type" value="Genomic_DNA"/>
</dbReference>
<evidence type="ECO:0000256" key="1">
    <source>
        <dbReference type="ARBA" id="ARBA00022468"/>
    </source>
</evidence>
<dbReference type="InterPro" id="IPR007336">
    <property type="entry name" value="YihI"/>
</dbReference>
<dbReference type="Proteomes" id="UP000283077">
    <property type="component" value="Unassembled WGS sequence"/>
</dbReference>
<evidence type="ECO:0000313" key="6">
    <source>
        <dbReference type="Proteomes" id="UP000283077"/>
    </source>
</evidence>
<evidence type="ECO:0000313" key="5">
    <source>
        <dbReference type="EMBL" id="RVU33327.1"/>
    </source>
</evidence>
<gene>
    <name evidence="3" type="primary">yihI</name>
    <name evidence="5" type="ORF">EOE67_17150</name>
</gene>
<comment type="function">
    <text evidence="3">A GTPase-activating protein (GAP) that modifies Der/EngA GTPase function. May play a role in ribosome biogenesis.</text>
</comment>
<keyword evidence="1 3" id="KW-0343">GTPase activation</keyword>
<dbReference type="GO" id="GO:0042254">
    <property type="term" value="P:ribosome biogenesis"/>
    <property type="evidence" value="ECO:0007669"/>
    <property type="project" value="UniProtKB-KW"/>
</dbReference>
<name>A0A437QFK8_9GAMM</name>
<keyword evidence="2 3" id="KW-0690">Ribosome biogenesis</keyword>
<feature type="compositionally biased region" description="Basic and acidic residues" evidence="4">
    <location>
        <begin position="19"/>
        <end position="35"/>
    </location>
</feature>
<feature type="region of interest" description="Disordered" evidence="4">
    <location>
        <begin position="1"/>
        <end position="73"/>
    </location>
</feature>
<evidence type="ECO:0000256" key="3">
    <source>
        <dbReference type="HAMAP-Rule" id="MF_01058"/>
    </source>
</evidence>
<evidence type="ECO:0000256" key="2">
    <source>
        <dbReference type="ARBA" id="ARBA00022517"/>
    </source>
</evidence>
<dbReference type="Pfam" id="PF04220">
    <property type="entry name" value="YihI"/>
    <property type="match status" value="1"/>
</dbReference>
<comment type="subunit">
    <text evidence="3">Interacts with Der.</text>
</comment>
<dbReference type="NCBIfam" id="NF003560">
    <property type="entry name" value="PRK05244.1-1"/>
    <property type="match status" value="1"/>
</dbReference>
<comment type="caution">
    <text evidence="5">The sequence shown here is derived from an EMBL/GenBank/DDBJ whole genome shotgun (WGS) entry which is preliminary data.</text>
</comment>
<feature type="compositionally biased region" description="Basic and acidic residues" evidence="4">
    <location>
        <begin position="48"/>
        <end position="65"/>
    </location>
</feature>
<comment type="similarity">
    <text evidence="3">Belongs to the YihI family.</text>
</comment>